<keyword evidence="1" id="KW-0732">Signal</keyword>
<reference evidence="2 3" key="1">
    <citation type="submission" date="2022-01" db="EMBL/GenBank/DDBJ databases">
        <title>Mariniradius saccharolyticus sp. nov., isolated from sediment of a river.</title>
        <authorList>
            <person name="Liu H."/>
        </authorList>
    </citation>
    <scope>NUCLEOTIDE SEQUENCE [LARGE SCALE GENOMIC DNA]</scope>
    <source>
        <strain evidence="2 3">RY-2</strain>
    </source>
</reference>
<accession>A0ABS9BSX3</accession>
<feature type="chain" id="PRO_5045051095" evidence="1">
    <location>
        <begin position="25"/>
        <end position="1156"/>
    </location>
</feature>
<comment type="caution">
    <text evidence="2">The sequence shown here is derived from an EMBL/GenBank/DDBJ whole genome shotgun (WGS) entry which is preliminary data.</text>
</comment>
<keyword evidence="3" id="KW-1185">Reference proteome</keyword>
<dbReference type="EMBL" id="JAKEVZ010000004">
    <property type="protein sequence ID" value="MCF1750787.1"/>
    <property type="molecule type" value="Genomic_DNA"/>
</dbReference>
<organism evidence="2 3">
    <name type="scientific">Mariniradius sediminis</name>
    <dbReference type="NCBI Taxonomy" id="2909237"/>
    <lineage>
        <taxon>Bacteria</taxon>
        <taxon>Pseudomonadati</taxon>
        <taxon>Bacteroidota</taxon>
        <taxon>Cytophagia</taxon>
        <taxon>Cytophagales</taxon>
        <taxon>Cyclobacteriaceae</taxon>
        <taxon>Mariniradius</taxon>
    </lineage>
</organism>
<protein>
    <submittedName>
        <fullName evidence="2">Gliding motility-associated C-terminal domain-containing protein</fullName>
    </submittedName>
</protein>
<dbReference type="RefSeq" id="WP_234860852.1">
    <property type="nucleotide sequence ID" value="NZ_JAKEVZ010000004.1"/>
</dbReference>
<name>A0ABS9BSX3_9BACT</name>
<evidence type="ECO:0000313" key="2">
    <source>
        <dbReference type="EMBL" id="MCF1750787.1"/>
    </source>
</evidence>
<evidence type="ECO:0000256" key="1">
    <source>
        <dbReference type="SAM" id="SignalP"/>
    </source>
</evidence>
<gene>
    <name evidence="2" type="ORF">L0U89_06860</name>
</gene>
<feature type="signal peptide" evidence="1">
    <location>
        <begin position="1"/>
        <end position="24"/>
    </location>
</feature>
<proteinExistence type="predicted"/>
<sequence>MYQKVLFFRFLALYAFLSVRFASANTPASAPNLNDYDTIDPTEMLQWGIAGPDELCLYYGSVIGDFFGGGDMTDVFRWKVLKEDGTVLVDREGGFQTFSHTFSEIGVYTIELEVRRGVDPVFSGKKSIKINPGADLVIQNSYLLCEAGTATLSLVDPSSPQKDKLKIQWLDPSGKQIGNSNEITVSKEGKYTVNFALLDEFGNETCPFSINTFVYIPKDFKVSINTQNVCEGQAQIRLSAGSGVFGKWYAQLDGTTERRLIGEGSRVDFLSNSLGGPGSYQIIFEVDNSEKRYCKLSESVALNVFETGDVAMRLEKPADACDARNGELVLEALTDLTLLRLRRDNTEIARFENVKKGETFKVSGLAPGLYRASGSLGSCGRTRVLVVPLVNPPADMQFQITEVVDETCNENGKVDGKIKVRMADAGFKGSFRLLGSTGSVIRTGQLEGLQDFEITAPAGTYFLEITNATGCVFPAPNRVIIRTKGQVNFSVPDRFTVCSYFDFVPTTSQNLFFRLTYPDNQIVTKSKGESFRLDQEGEYTILGLDENTVDGLCPRELSFFVRLTNPIEYQPELISTDCFGNKQYRVNLFGADPSKVNIRWFNEKNEVVGTEQFLFPTSFGEFKLDVQPKDSEVCPVPPKTFMIERSVLEVAAELKSGVLCPGTQTTLELTTDFDIVKKIVWLYIDQSGRQESLENYLDLREISVSKPGTYETVMYNEQGCEVGRKFLTLSTSQDLVDFEIPESMVICDFFEIEPISSLPIRFEVKDPDGGLLLMDLGERLSIEKPGTYTLTASSADPDRFLCPVTKEIVVSRFEPFPFDPIVVEQKCDGKITYGADLFGKDPATVDFYWYNEKGELVGRGATLTPESFGIFGLEVRPLGSLACPLPNAKEFEVFEPVTSLDVRLDATPLCPNGDIVTVTITTEAELVGSIVWFFEDFAGNRSELAAFKNQFEIETSKEGTYEAQVFNKLGCLVGSDLVMVMRSTDEVRPEVEPVYNICVKFGETTEINPGSFQAYQWILGDRVVSEEAVFSPRELGVYTIRVTSWEGCVFEKEFRVVEDCEMKVTHTTGMRLGDSQRTFRIYQNPLVDKLEVWIYNSWGQLVFFGTNVDAKQNVIEWSGIFNGAYVQPGSYAVKIRYKNNVEDDEKSIWSSLTVLE</sequence>
<evidence type="ECO:0000313" key="3">
    <source>
        <dbReference type="Proteomes" id="UP001201449"/>
    </source>
</evidence>
<dbReference type="Proteomes" id="UP001201449">
    <property type="component" value="Unassembled WGS sequence"/>
</dbReference>